<evidence type="ECO:0000313" key="2">
    <source>
        <dbReference type="EnsemblPlants" id="AET1Gv20456100.1"/>
    </source>
</evidence>
<dbReference type="AlphaFoldDB" id="A0A452YLB3"/>
<reference evidence="2" key="4">
    <citation type="submission" date="2019-03" db="UniProtKB">
        <authorList>
            <consortium name="EnsemblPlants"/>
        </authorList>
    </citation>
    <scope>IDENTIFICATION</scope>
</reference>
<name>A0A452YLB3_AEGTS</name>
<protein>
    <recommendedName>
        <fullName evidence="1">Reverse transcriptase zinc-binding domain-containing protein</fullName>
    </recommendedName>
</protein>
<reference evidence="3" key="1">
    <citation type="journal article" date="2014" name="Science">
        <title>Ancient hybridizations among the ancestral genomes of bread wheat.</title>
        <authorList>
            <consortium name="International Wheat Genome Sequencing Consortium,"/>
            <person name="Marcussen T."/>
            <person name="Sandve S.R."/>
            <person name="Heier L."/>
            <person name="Spannagl M."/>
            <person name="Pfeifer M."/>
            <person name="Jakobsen K.S."/>
            <person name="Wulff B.B."/>
            <person name="Steuernagel B."/>
            <person name="Mayer K.F."/>
            <person name="Olsen O.A."/>
        </authorList>
    </citation>
    <scope>NUCLEOTIDE SEQUENCE [LARGE SCALE GENOMIC DNA]</scope>
    <source>
        <strain evidence="3">cv. AL8/78</strain>
    </source>
</reference>
<accession>A0A452YLB3</accession>
<evidence type="ECO:0000259" key="1">
    <source>
        <dbReference type="Pfam" id="PF13966"/>
    </source>
</evidence>
<dbReference type="Pfam" id="PF13966">
    <property type="entry name" value="zf-RVT"/>
    <property type="match status" value="1"/>
</dbReference>
<dbReference type="Gramene" id="AET1Gv20456100.1">
    <property type="protein sequence ID" value="AET1Gv20456100.1"/>
    <property type="gene ID" value="AET1Gv20456100"/>
</dbReference>
<dbReference type="EnsemblPlants" id="AET1Gv20456100.1">
    <property type="protein sequence ID" value="AET1Gv20456100.1"/>
    <property type="gene ID" value="AET1Gv20456100"/>
</dbReference>
<dbReference type="InterPro" id="IPR026960">
    <property type="entry name" value="RVT-Znf"/>
</dbReference>
<organism evidence="2 3">
    <name type="scientific">Aegilops tauschii subsp. strangulata</name>
    <name type="common">Goatgrass</name>
    <dbReference type="NCBI Taxonomy" id="200361"/>
    <lineage>
        <taxon>Eukaryota</taxon>
        <taxon>Viridiplantae</taxon>
        <taxon>Streptophyta</taxon>
        <taxon>Embryophyta</taxon>
        <taxon>Tracheophyta</taxon>
        <taxon>Spermatophyta</taxon>
        <taxon>Magnoliopsida</taxon>
        <taxon>Liliopsida</taxon>
        <taxon>Poales</taxon>
        <taxon>Poaceae</taxon>
        <taxon>BOP clade</taxon>
        <taxon>Pooideae</taxon>
        <taxon>Triticodae</taxon>
        <taxon>Triticeae</taxon>
        <taxon>Triticinae</taxon>
        <taxon>Aegilops</taxon>
    </lineage>
</organism>
<sequence>MALQDRCWTAARLARHGLPHDPCCRLCDQEPETMHHLLIGCPFSRQIRCDLLAWCSLV</sequence>
<reference evidence="2" key="3">
    <citation type="journal article" date="2017" name="Nature">
        <title>Genome sequence of the progenitor of the wheat D genome Aegilops tauschii.</title>
        <authorList>
            <person name="Luo M.C."/>
            <person name="Gu Y.Q."/>
            <person name="Puiu D."/>
            <person name="Wang H."/>
            <person name="Twardziok S.O."/>
            <person name="Deal K.R."/>
            <person name="Huo N."/>
            <person name="Zhu T."/>
            <person name="Wang L."/>
            <person name="Wang Y."/>
            <person name="McGuire P.E."/>
            <person name="Liu S."/>
            <person name="Long H."/>
            <person name="Ramasamy R.K."/>
            <person name="Rodriguez J.C."/>
            <person name="Van S.L."/>
            <person name="Yuan L."/>
            <person name="Wang Z."/>
            <person name="Xia Z."/>
            <person name="Xiao L."/>
            <person name="Anderson O.D."/>
            <person name="Ouyang S."/>
            <person name="Liang Y."/>
            <person name="Zimin A.V."/>
            <person name="Pertea G."/>
            <person name="Qi P."/>
            <person name="Bennetzen J.L."/>
            <person name="Dai X."/>
            <person name="Dawson M.W."/>
            <person name="Muller H.G."/>
            <person name="Kugler K."/>
            <person name="Rivarola-Duarte L."/>
            <person name="Spannagl M."/>
            <person name="Mayer K.F.X."/>
            <person name="Lu F.H."/>
            <person name="Bevan M.W."/>
            <person name="Leroy P."/>
            <person name="Li P."/>
            <person name="You F.M."/>
            <person name="Sun Q."/>
            <person name="Liu Z."/>
            <person name="Lyons E."/>
            <person name="Wicker T."/>
            <person name="Salzberg S.L."/>
            <person name="Devos K.M."/>
            <person name="Dvorak J."/>
        </authorList>
    </citation>
    <scope>NUCLEOTIDE SEQUENCE [LARGE SCALE GENOMIC DNA]</scope>
    <source>
        <strain evidence="2">cv. AL8/78</strain>
    </source>
</reference>
<dbReference type="Proteomes" id="UP000015105">
    <property type="component" value="Chromosome 1D"/>
</dbReference>
<reference evidence="3" key="2">
    <citation type="journal article" date="2017" name="Nat. Plants">
        <title>The Aegilops tauschii genome reveals multiple impacts of transposons.</title>
        <authorList>
            <person name="Zhao G."/>
            <person name="Zou C."/>
            <person name="Li K."/>
            <person name="Wang K."/>
            <person name="Li T."/>
            <person name="Gao L."/>
            <person name="Zhang X."/>
            <person name="Wang H."/>
            <person name="Yang Z."/>
            <person name="Liu X."/>
            <person name="Jiang W."/>
            <person name="Mao L."/>
            <person name="Kong X."/>
            <person name="Jiao Y."/>
            <person name="Jia J."/>
        </authorList>
    </citation>
    <scope>NUCLEOTIDE SEQUENCE [LARGE SCALE GENOMIC DNA]</scope>
    <source>
        <strain evidence="3">cv. AL8/78</strain>
    </source>
</reference>
<reference evidence="2" key="5">
    <citation type="journal article" date="2021" name="G3 (Bethesda)">
        <title>Aegilops tauschii genome assembly Aet v5.0 features greater sequence contiguity and improved annotation.</title>
        <authorList>
            <person name="Wang L."/>
            <person name="Zhu T."/>
            <person name="Rodriguez J.C."/>
            <person name="Deal K.R."/>
            <person name="Dubcovsky J."/>
            <person name="McGuire P.E."/>
            <person name="Lux T."/>
            <person name="Spannagl M."/>
            <person name="Mayer K.F.X."/>
            <person name="Baldrich P."/>
            <person name="Meyers B.C."/>
            <person name="Huo N."/>
            <person name="Gu Y.Q."/>
            <person name="Zhou H."/>
            <person name="Devos K.M."/>
            <person name="Bennetzen J.L."/>
            <person name="Unver T."/>
            <person name="Budak H."/>
            <person name="Gulick P.J."/>
            <person name="Galiba G."/>
            <person name="Kalapos B."/>
            <person name="Nelson D.R."/>
            <person name="Li P."/>
            <person name="You F.M."/>
            <person name="Luo M.C."/>
            <person name="Dvorak J."/>
        </authorList>
    </citation>
    <scope>NUCLEOTIDE SEQUENCE [LARGE SCALE GENOMIC DNA]</scope>
    <source>
        <strain evidence="2">cv. AL8/78</strain>
    </source>
</reference>
<evidence type="ECO:0000313" key="3">
    <source>
        <dbReference type="Proteomes" id="UP000015105"/>
    </source>
</evidence>
<proteinExistence type="predicted"/>
<keyword evidence="3" id="KW-1185">Reference proteome</keyword>
<feature type="domain" description="Reverse transcriptase zinc-binding" evidence="1">
    <location>
        <begin position="2"/>
        <end position="47"/>
    </location>
</feature>